<feature type="transmembrane region" description="Helical" evidence="20">
    <location>
        <begin position="76"/>
        <end position="94"/>
    </location>
</feature>
<dbReference type="FunFam" id="1.20.1420.30:FF:000001">
    <property type="entry name" value="sodium/calcium exchanger 1 isoform X1"/>
    <property type="match status" value="1"/>
</dbReference>
<dbReference type="InterPro" id="IPR044880">
    <property type="entry name" value="NCX_ion-bd_dom_sf"/>
</dbReference>
<keyword evidence="23" id="KW-1185">Reference proteome</keyword>
<evidence type="ECO:0000256" key="12">
    <source>
        <dbReference type="ARBA" id="ARBA00022860"/>
    </source>
</evidence>
<dbReference type="InterPro" id="IPR032452">
    <property type="entry name" value="Na_Ca_Ex_C-exten"/>
</dbReference>
<keyword evidence="16 20" id="KW-0472">Membrane</keyword>
<keyword evidence="6" id="KW-0109">Calcium transport</keyword>
<dbReference type="GO" id="GO:0098703">
    <property type="term" value="P:calcium ion import across plasma membrane"/>
    <property type="evidence" value="ECO:0007669"/>
    <property type="project" value="TreeGrafter"/>
</dbReference>
<dbReference type="FunFam" id="1.20.1420.30:FF:000003">
    <property type="entry name" value="sodium/calcium exchanger 1 isoform X1"/>
    <property type="match status" value="1"/>
</dbReference>
<dbReference type="InterPro" id="IPR003644">
    <property type="entry name" value="Calx_beta"/>
</dbReference>
<comment type="catalytic activity">
    <reaction evidence="19">
        <text>Ca(2+)(in) + 3 Na(+)(out) = Ca(2+)(out) + 3 Na(+)(in)</text>
        <dbReference type="Rhea" id="RHEA:69955"/>
        <dbReference type="ChEBI" id="CHEBI:29101"/>
        <dbReference type="ChEBI" id="CHEBI:29108"/>
    </reaction>
</comment>
<feature type="domain" description="Calx-beta" evidence="21">
    <location>
        <begin position="512"/>
        <end position="598"/>
    </location>
</feature>
<dbReference type="AlphaFoldDB" id="A0A8C4QV16"/>
<keyword evidence="14" id="KW-0915">Sodium</keyword>
<evidence type="ECO:0000256" key="9">
    <source>
        <dbReference type="ARBA" id="ARBA00022729"/>
    </source>
</evidence>
<dbReference type="NCBIfam" id="TIGR00845">
    <property type="entry name" value="caca"/>
    <property type="match status" value="1"/>
</dbReference>
<evidence type="ECO:0000313" key="22">
    <source>
        <dbReference type="Ensembl" id="ENSEBUP00000020108.1"/>
    </source>
</evidence>
<comment type="subcellular location">
    <subcellularLocation>
        <location evidence="1">Cell membrane</location>
        <topology evidence="1">Multi-pass membrane protein</topology>
    </subcellularLocation>
</comment>
<feature type="transmembrane region" description="Helical" evidence="20">
    <location>
        <begin position="230"/>
        <end position="250"/>
    </location>
</feature>
<dbReference type="GeneTree" id="ENSGT00940000155129"/>
<evidence type="ECO:0000313" key="23">
    <source>
        <dbReference type="Proteomes" id="UP000694388"/>
    </source>
</evidence>
<reference evidence="22" key="1">
    <citation type="submission" date="2025-08" db="UniProtKB">
        <authorList>
            <consortium name="Ensembl"/>
        </authorList>
    </citation>
    <scope>IDENTIFICATION</scope>
</reference>
<keyword evidence="4" id="KW-0050">Antiport</keyword>
<keyword evidence="17" id="KW-0325">Glycoprotein</keyword>
<dbReference type="Gene3D" id="2.60.40.2030">
    <property type="match status" value="3"/>
</dbReference>
<dbReference type="Gene3D" id="1.20.1420.30">
    <property type="entry name" value="NCX, central ion-binding region"/>
    <property type="match status" value="2"/>
</dbReference>
<evidence type="ECO:0000256" key="11">
    <source>
        <dbReference type="ARBA" id="ARBA00022837"/>
    </source>
</evidence>
<evidence type="ECO:0000256" key="20">
    <source>
        <dbReference type="SAM" id="Phobius"/>
    </source>
</evidence>
<dbReference type="SUPFAM" id="SSF141072">
    <property type="entry name" value="CalX-like"/>
    <property type="match status" value="2"/>
</dbReference>
<dbReference type="Pfam" id="PF01699">
    <property type="entry name" value="Na_Ca_ex"/>
    <property type="match status" value="2"/>
</dbReference>
<dbReference type="Ensembl" id="ENSEBUT00000020684.1">
    <property type="protein sequence ID" value="ENSEBUP00000020108.1"/>
    <property type="gene ID" value="ENSEBUG00000012478.1"/>
</dbReference>
<dbReference type="GO" id="GO:0005432">
    <property type="term" value="F:calcium:sodium antiporter activity"/>
    <property type="evidence" value="ECO:0007669"/>
    <property type="project" value="InterPro"/>
</dbReference>
<reference evidence="22" key="2">
    <citation type="submission" date="2025-09" db="UniProtKB">
        <authorList>
            <consortium name="Ensembl"/>
        </authorList>
    </citation>
    <scope>IDENTIFICATION</scope>
</reference>
<dbReference type="Pfam" id="PF16494">
    <property type="entry name" value="Na_Ca_ex_C"/>
    <property type="match status" value="1"/>
</dbReference>
<dbReference type="InterPro" id="IPR051171">
    <property type="entry name" value="CaCA"/>
</dbReference>
<dbReference type="PRINTS" id="PR01259">
    <property type="entry name" value="NACAEXCHNGR"/>
</dbReference>
<dbReference type="InterPro" id="IPR004836">
    <property type="entry name" value="Na_Ca_Ex"/>
</dbReference>
<keyword evidence="13 20" id="KW-1133">Transmembrane helix</keyword>
<keyword evidence="7 20" id="KW-0812">Transmembrane</keyword>
<evidence type="ECO:0000259" key="21">
    <source>
        <dbReference type="SMART" id="SM00237"/>
    </source>
</evidence>
<organism evidence="22 23">
    <name type="scientific">Eptatretus burgeri</name>
    <name type="common">Inshore hagfish</name>
    <dbReference type="NCBI Taxonomy" id="7764"/>
    <lineage>
        <taxon>Eukaryota</taxon>
        <taxon>Metazoa</taxon>
        <taxon>Chordata</taxon>
        <taxon>Craniata</taxon>
        <taxon>Vertebrata</taxon>
        <taxon>Cyclostomata</taxon>
        <taxon>Myxini</taxon>
        <taxon>Myxiniformes</taxon>
        <taxon>Myxinidae</taxon>
        <taxon>Eptatretinae</taxon>
        <taxon>Eptatretus</taxon>
    </lineage>
</organism>
<evidence type="ECO:0000256" key="7">
    <source>
        <dbReference type="ARBA" id="ARBA00022692"/>
    </source>
</evidence>
<feature type="transmembrane region" description="Helical" evidence="20">
    <location>
        <begin position="797"/>
        <end position="818"/>
    </location>
</feature>
<comment type="similarity">
    <text evidence="2">Belongs to the Ca(2+):cation antiporter (CaCA) (TC 2.A.19) family. SLC8 subfamily.</text>
</comment>
<evidence type="ECO:0000256" key="6">
    <source>
        <dbReference type="ARBA" id="ARBA00022568"/>
    </source>
</evidence>
<evidence type="ECO:0000256" key="4">
    <source>
        <dbReference type="ARBA" id="ARBA00022449"/>
    </source>
</evidence>
<keyword evidence="12" id="KW-0112">Calmodulin-binding</keyword>
<evidence type="ECO:0000256" key="8">
    <source>
        <dbReference type="ARBA" id="ARBA00022723"/>
    </source>
</evidence>
<dbReference type="GO" id="GO:0098794">
    <property type="term" value="C:postsynapse"/>
    <property type="evidence" value="ECO:0007669"/>
    <property type="project" value="TreeGrafter"/>
</dbReference>
<keyword evidence="5" id="KW-1003">Cell membrane</keyword>
<keyword evidence="8" id="KW-0479">Metal-binding</keyword>
<sequence>QYSKLRMEQSSSFSCVYLYLDIIVVLFVCTTPITAESSTVPANETTCKEASKCSRGIVLPVWYPDSPSLGNKILRAVVYFIALMYTFIGVSIVADRFMASIEVITSKEKVVVIKKSNGETITTSVPIWNETVSNLTLMALGSSAPEILLSIIEVCGHGFEAGELGPNTIVGSAAFNMFVIIAVCIYIIPDGEVRRIKHPRVFFVTAAWSIFAYIWLYLILAVFSPNVVDVWEGLLTLSFFPICVIVAWMTDRRLFFNKCMYRENRTNKQRGVIVETEGSSQHNGIEIENKMSNSHNLPVNENHTIDLQNKEEEELRKEMISILKELKHKYPDKQTDQLTEMANYHLLNHQQKSRAFYRIHATRQLTGAGNILKKHAVDQARKGELEQRAQEHMGCKIFFSPWTYRCLENCGSCMLKVVRTGDLDSTVSVNYRTEDGTADAGSDYIYNEGTLTFLAGEDEKEILVGIINDDIFEEDEHFFVRLSNIKTESTEINTEPNHNITAAAYIESPFIATITIIDDDHAGVFTFEEPLLHISENVGTLEVKVFRNTGARGRIGLPYHTVDGTAKSGGIDYEGVIGCLEFDNDEIFELTEQVAALGKPSLGEHSRLEIIIEESYEFKSVVDKLVKKTNLAILLSTHSWREQFVEAITITSEEEDGSQKKPSCSDYIIHMLTIFWKVIFACVPPTEYWNGWACFLVSIFGIGLLTTLIGDLASHFGCTVGLKDSVNAVVFVALGTSVPDTFASKVAAVHDKYADASIGNVTGSNAVNVFLGIGLAWSMAAIYWFCQGKQFKVDPGTLAFSVTLYTVFALICITVLIIRRRPAIGGELGGSRTIKTCNSLFFGLLWIVYILVAGLEAYCHIKVF</sequence>
<dbReference type="PANTHER" id="PTHR11878">
    <property type="entry name" value="SODIUM/CALCIUM EXCHANGER"/>
    <property type="match status" value="1"/>
</dbReference>
<dbReference type="GO" id="GO:0046872">
    <property type="term" value="F:metal ion binding"/>
    <property type="evidence" value="ECO:0007669"/>
    <property type="project" value="UniProtKB-KW"/>
</dbReference>
<evidence type="ECO:0000256" key="18">
    <source>
        <dbReference type="ARBA" id="ARBA00023201"/>
    </source>
</evidence>
<dbReference type="Pfam" id="PF03160">
    <property type="entry name" value="Calx-beta"/>
    <property type="match status" value="1"/>
</dbReference>
<dbReference type="InterPro" id="IPR038081">
    <property type="entry name" value="CalX-like_sf"/>
</dbReference>
<evidence type="ECO:0000256" key="1">
    <source>
        <dbReference type="ARBA" id="ARBA00004651"/>
    </source>
</evidence>
<evidence type="ECO:0000256" key="17">
    <source>
        <dbReference type="ARBA" id="ARBA00023180"/>
    </source>
</evidence>
<feature type="transmembrane region" description="Helical" evidence="20">
    <location>
        <begin position="766"/>
        <end position="785"/>
    </location>
</feature>
<dbReference type="Proteomes" id="UP000694388">
    <property type="component" value="Unplaced"/>
</dbReference>
<feature type="transmembrane region" description="Helical" evidence="20">
    <location>
        <begin position="201"/>
        <end position="224"/>
    </location>
</feature>
<dbReference type="PANTHER" id="PTHR11878:SF65">
    <property type="entry name" value="NA_CA-EXCHANGE PROTEIN, ISOFORM G"/>
    <property type="match status" value="1"/>
</dbReference>
<dbReference type="SMART" id="SM00237">
    <property type="entry name" value="Calx_beta"/>
    <property type="match status" value="2"/>
</dbReference>
<keyword evidence="15" id="KW-0406">Ion transport</keyword>
<feature type="transmembrane region" description="Helical" evidence="20">
    <location>
        <begin position="692"/>
        <end position="713"/>
    </location>
</feature>
<keyword evidence="9" id="KW-0732">Signal</keyword>
<dbReference type="GO" id="GO:0042383">
    <property type="term" value="C:sarcolemma"/>
    <property type="evidence" value="ECO:0007669"/>
    <property type="project" value="TreeGrafter"/>
</dbReference>
<proteinExistence type="inferred from homology"/>
<dbReference type="InterPro" id="IPR004837">
    <property type="entry name" value="NaCa_Exmemb"/>
</dbReference>
<dbReference type="OMA" id="NRYCGAR"/>
<dbReference type="GO" id="GO:0030424">
    <property type="term" value="C:axon"/>
    <property type="evidence" value="ECO:0007669"/>
    <property type="project" value="TreeGrafter"/>
</dbReference>
<accession>A0A8C4QV16</accession>
<evidence type="ECO:0000256" key="14">
    <source>
        <dbReference type="ARBA" id="ARBA00023053"/>
    </source>
</evidence>
<evidence type="ECO:0000256" key="3">
    <source>
        <dbReference type="ARBA" id="ARBA00022448"/>
    </source>
</evidence>
<feature type="transmembrane region" description="Helical" evidence="20">
    <location>
        <begin position="169"/>
        <end position="189"/>
    </location>
</feature>
<feature type="transmembrane region" description="Helical" evidence="20">
    <location>
        <begin position="839"/>
        <end position="858"/>
    </location>
</feature>
<keyword evidence="18" id="KW-0739">Sodium transport</keyword>
<evidence type="ECO:0000256" key="10">
    <source>
        <dbReference type="ARBA" id="ARBA00022737"/>
    </source>
</evidence>
<evidence type="ECO:0000256" key="16">
    <source>
        <dbReference type="ARBA" id="ARBA00023136"/>
    </source>
</evidence>
<evidence type="ECO:0000256" key="5">
    <source>
        <dbReference type="ARBA" id="ARBA00022475"/>
    </source>
</evidence>
<dbReference type="GO" id="GO:0007154">
    <property type="term" value="P:cell communication"/>
    <property type="evidence" value="ECO:0007669"/>
    <property type="project" value="InterPro"/>
</dbReference>
<feature type="transmembrane region" description="Helical" evidence="20">
    <location>
        <begin position="16"/>
        <end position="35"/>
    </location>
</feature>
<evidence type="ECO:0000256" key="13">
    <source>
        <dbReference type="ARBA" id="ARBA00022989"/>
    </source>
</evidence>
<keyword evidence="10" id="KW-0677">Repeat</keyword>
<protein>
    <submittedName>
        <fullName evidence="22">Solute carrier family 8 member A1</fullName>
    </submittedName>
</protein>
<keyword evidence="11" id="KW-0106">Calcium</keyword>
<keyword evidence="3" id="KW-0813">Transport</keyword>
<evidence type="ECO:0000256" key="15">
    <source>
        <dbReference type="ARBA" id="ARBA00023065"/>
    </source>
</evidence>
<evidence type="ECO:0000256" key="2">
    <source>
        <dbReference type="ARBA" id="ARBA00007489"/>
    </source>
</evidence>
<evidence type="ECO:0000256" key="19">
    <source>
        <dbReference type="ARBA" id="ARBA00033667"/>
    </source>
</evidence>
<dbReference type="GO" id="GO:0005516">
    <property type="term" value="F:calmodulin binding"/>
    <property type="evidence" value="ECO:0007669"/>
    <property type="project" value="UniProtKB-KW"/>
</dbReference>
<feature type="domain" description="Calx-beta" evidence="21">
    <location>
        <begin position="383"/>
        <end position="483"/>
    </location>
</feature>
<name>A0A8C4QV16_EPTBU</name>